<accession>A0A0V0RAN8</accession>
<gene>
    <name evidence="1" type="ORF">T07_12725</name>
</gene>
<evidence type="ECO:0000313" key="1">
    <source>
        <dbReference type="EMBL" id="KRX11548.1"/>
    </source>
</evidence>
<sequence length="31" mass="3618">LCRQVSPCLANLSQVHSTKMILLRYLNFQLQ</sequence>
<dbReference type="EMBL" id="JYDL01001939">
    <property type="protein sequence ID" value="KRX11548.1"/>
    <property type="molecule type" value="Genomic_DNA"/>
</dbReference>
<comment type="caution">
    <text evidence="1">The sequence shown here is derived from an EMBL/GenBank/DDBJ whole genome shotgun (WGS) entry which is preliminary data.</text>
</comment>
<keyword evidence="2" id="KW-1185">Reference proteome</keyword>
<dbReference type="Proteomes" id="UP000054630">
    <property type="component" value="Unassembled WGS sequence"/>
</dbReference>
<dbReference type="AlphaFoldDB" id="A0A0V0RAN8"/>
<organism evidence="1 2">
    <name type="scientific">Trichinella nelsoni</name>
    <dbReference type="NCBI Taxonomy" id="6336"/>
    <lineage>
        <taxon>Eukaryota</taxon>
        <taxon>Metazoa</taxon>
        <taxon>Ecdysozoa</taxon>
        <taxon>Nematoda</taxon>
        <taxon>Enoplea</taxon>
        <taxon>Dorylaimia</taxon>
        <taxon>Trichinellida</taxon>
        <taxon>Trichinellidae</taxon>
        <taxon>Trichinella</taxon>
    </lineage>
</organism>
<evidence type="ECO:0000313" key="2">
    <source>
        <dbReference type="Proteomes" id="UP000054630"/>
    </source>
</evidence>
<proteinExistence type="predicted"/>
<protein>
    <submittedName>
        <fullName evidence="1">Uncharacterized protein</fullName>
    </submittedName>
</protein>
<feature type="non-terminal residue" evidence="1">
    <location>
        <position position="1"/>
    </location>
</feature>
<reference evidence="1 2" key="1">
    <citation type="submission" date="2015-01" db="EMBL/GenBank/DDBJ databases">
        <title>Evolution of Trichinella species and genotypes.</title>
        <authorList>
            <person name="Korhonen P.K."/>
            <person name="Edoardo P."/>
            <person name="Giuseppe L.R."/>
            <person name="Gasser R.B."/>
        </authorList>
    </citation>
    <scope>NUCLEOTIDE SEQUENCE [LARGE SCALE GENOMIC DNA]</scope>
    <source>
        <strain evidence="1">ISS37</strain>
    </source>
</reference>
<name>A0A0V0RAN8_9BILA</name>